<gene>
    <name evidence="7" type="ORF">POCTA_138.1.T0230196</name>
</gene>
<dbReference type="PANTHER" id="PTHR11482">
    <property type="entry name" value="ARGININE/DIAMINOPIMELATE/ORNITHINE DECARBOXYLASE"/>
    <property type="match status" value="1"/>
</dbReference>
<keyword evidence="4" id="KW-0456">Lyase</keyword>
<comment type="caution">
    <text evidence="7">The sequence shown here is derived from an EMBL/GenBank/DDBJ whole genome shotgun (WGS) entry which is preliminary data.</text>
</comment>
<comment type="similarity">
    <text evidence="2">Belongs to the Orn/Lys/Arg decarboxylase class-II family.</text>
</comment>
<dbReference type="CDD" id="cd00622">
    <property type="entry name" value="PLPDE_III_ODC"/>
    <property type="match status" value="1"/>
</dbReference>
<protein>
    <recommendedName>
        <fullName evidence="6">CHY-type domain-containing protein</fullName>
    </recommendedName>
</protein>
<evidence type="ECO:0000313" key="7">
    <source>
        <dbReference type="EMBL" id="CAD8150165.1"/>
    </source>
</evidence>
<evidence type="ECO:0000256" key="5">
    <source>
        <dbReference type="PROSITE-ProRule" id="PRU00601"/>
    </source>
</evidence>
<evidence type="ECO:0000313" key="8">
    <source>
        <dbReference type="Proteomes" id="UP000683925"/>
    </source>
</evidence>
<dbReference type="OMA" id="SFFVCDL"/>
<dbReference type="InterPro" id="IPR022644">
    <property type="entry name" value="De-COase2_N"/>
</dbReference>
<dbReference type="Proteomes" id="UP000683925">
    <property type="component" value="Unassembled WGS sequence"/>
</dbReference>
<dbReference type="EMBL" id="CAJJDP010000023">
    <property type="protein sequence ID" value="CAD8150165.1"/>
    <property type="molecule type" value="Genomic_DNA"/>
</dbReference>
<dbReference type="PROSITE" id="PS51266">
    <property type="entry name" value="ZF_CHY"/>
    <property type="match status" value="1"/>
</dbReference>
<dbReference type="InterPro" id="IPR002433">
    <property type="entry name" value="Orn_de-COase"/>
</dbReference>
<feature type="domain" description="CHY-type" evidence="6">
    <location>
        <begin position="1"/>
        <end position="70"/>
    </location>
</feature>
<dbReference type="GO" id="GO:0004586">
    <property type="term" value="F:ornithine decarboxylase activity"/>
    <property type="evidence" value="ECO:0007669"/>
    <property type="project" value="TreeGrafter"/>
</dbReference>
<dbReference type="Pfam" id="PF02784">
    <property type="entry name" value="Orn_Arg_deC_N"/>
    <property type="match status" value="1"/>
</dbReference>
<dbReference type="AlphaFoldDB" id="A0A8S1TA77"/>
<reference evidence="7" key="1">
    <citation type="submission" date="2021-01" db="EMBL/GenBank/DDBJ databases">
        <authorList>
            <consortium name="Genoscope - CEA"/>
            <person name="William W."/>
        </authorList>
    </citation>
    <scope>NUCLEOTIDE SEQUENCE</scope>
</reference>
<organism evidence="7 8">
    <name type="scientific">Paramecium octaurelia</name>
    <dbReference type="NCBI Taxonomy" id="43137"/>
    <lineage>
        <taxon>Eukaryota</taxon>
        <taxon>Sar</taxon>
        <taxon>Alveolata</taxon>
        <taxon>Ciliophora</taxon>
        <taxon>Intramacronucleata</taxon>
        <taxon>Oligohymenophorea</taxon>
        <taxon>Peniculida</taxon>
        <taxon>Parameciidae</taxon>
        <taxon>Paramecium</taxon>
    </lineage>
</organism>
<dbReference type="GO" id="GO:0005737">
    <property type="term" value="C:cytoplasm"/>
    <property type="evidence" value="ECO:0007669"/>
    <property type="project" value="TreeGrafter"/>
</dbReference>
<dbReference type="OrthoDB" id="287243at2759"/>
<keyword evidence="5" id="KW-0479">Metal-binding</keyword>
<evidence type="ECO:0000256" key="2">
    <source>
        <dbReference type="ARBA" id="ARBA00008872"/>
    </source>
</evidence>
<dbReference type="PANTHER" id="PTHR11482:SF6">
    <property type="entry name" value="ORNITHINE DECARBOXYLASE 1-RELATED"/>
    <property type="match status" value="1"/>
</dbReference>
<dbReference type="GO" id="GO:0008270">
    <property type="term" value="F:zinc ion binding"/>
    <property type="evidence" value="ECO:0007669"/>
    <property type="project" value="UniProtKB-KW"/>
</dbReference>
<comment type="cofactor">
    <cofactor evidence="1">
        <name>pyridoxal 5'-phosphate</name>
        <dbReference type="ChEBI" id="CHEBI:597326"/>
    </cofactor>
</comment>
<dbReference type="GO" id="GO:0033387">
    <property type="term" value="P:putrescine biosynthetic process from arginine, via ornithine"/>
    <property type="evidence" value="ECO:0007669"/>
    <property type="project" value="TreeGrafter"/>
</dbReference>
<keyword evidence="5" id="KW-0863">Zinc-finger</keyword>
<evidence type="ECO:0000256" key="1">
    <source>
        <dbReference type="ARBA" id="ARBA00001933"/>
    </source>
</evidence>
<dbReference type="FunFam" id="3.20.20.10:FF:000008">
    <property type="entry name" value="Ornithine decarboxylase"/>
    <property type="match status" value="1"/>
</dbReference>
<keyword evidence="3" id="KW-0663">Pyridoxal phosphate</keyword>
<keyword evidence="5" id="KW-0862">Zinc</keyword>
<evidence type="ECO:0000256" key="4">
    <source>
        <dbReference type="ARBA" id="ARBA00023239"/>
    </source>
</evidence>
<proteinExistence type="inferred from homology"/>
<accession>A0A8S1TA77</accession>
<dbReference type="InterPro" id="IPR008913">
    <property type="entry name" value="Znf_CHY"/>
</dbReference>
<name>A0A8S1TA77_PAROT</name>
<sequence>MIPQTSNNEKQATSQGEVFPCKLCHDANNKGKNSEEFTTEIVNQYNVTLIRCQQCLCEQPPTNQCIKCGTQFAQKFCPVCLQNLKIVPKVKHHTGPQQLNLSSNQGFRLYFLKGCDNRQLNLSQQKEFLNYVKIDPYGHAFMIYNSNELKNKVSSWKQTLPWITPYYAFKSNPIEYILKDIINGPYGTFDCASKGEIQTVINYGVPASKIVYSNPVKEEKDIYYAKSIGVEITSADTIDELIKIQRIAPEMKILWRISIVEENPEKLANLFSGKFGDDIPNSDVAHERFKQIQQMGIQLYGINFHCGSAVQGSSSFGKAIDLAQECMRIGRLYGHKMELLDVGGGFPTGYIQNNIINALLKTQNDPLGYQVIAEPGRHFSANTCYLLFRIMTKRIKHGRLCYHVNESLYHSFNCVLMDGISFENENDQLYSVLNSDESLNTQNSDQSNSSIFGMTCDGGDIIVKNIALPNDMQVGDWLCVQGMGSYTIGPKSRFNGMKSTSKIYQWSSQIEEQN</sequence>
<evidence type="ECO:0000256" key="3">
    <source>
        <dbReference type="ARBA" id="ARBA00022898"/>
    </source>
</evidence>
<evidence type="ECO:0000259" key="6">
    <source>
        <dbReference type="PROSITE" id="PS51266"/>
    </source>
</evidence>
<keyword evidence="8" id="KW-1185">Reference proteome</keyword>